<dbReference type="SUPFAM" id="SSF54452">
    <property type="entry name" value="MHC antigen-recognition domain"/>
    <property type="match status" value="1"/>
</dbReference>
<dbReference type="Pfam" id="PF16497">
    <property type="entry name" value="MHC_I_3"/>
    <property type="match status" value="1"/>
</dbReference>
<keyword evidence="6" id="KW-0325">Glycoprotein</keyword>
<gene>
    <name evidence="10" type="primary">CD1B</name>
</gene>
<evidence type="ECO:0000256" key="3">
    <source>
        <dbReference type="ARBA" id="ARBA00022753"/>
    </source>
</evidence>
<evidence type="ECO:0000256" key="7">
    <source>
        <dbReference type="ARBA" id="ARBA00023319"/>
    </source>
</evidence>
<dbReference type="GO" id="GO:0002250">
    <property type="term" value="P:adaptive immune response"/>
    <property type="evidence" value="ECO:0007669"/>
    <property type="project" value="UniProtKB-KW"/>
</dbReference>
<dbReference type="GO" id="GO:0071723">
    <property type="term" value="F:lipopeptide binding"/>
    <property type="evidence" value="ECO:0007669"/>
    <property type="project" value="TreeGrafter"/>
</dbReference>
<keyword evidence="4" id="KW-0391">Immunity</keyword>
<dbReference type="PROSITE" id="PS50835">
    <property type="entry name" value="IG_LIKE"/>
    <property type="match status" value="1"/>
</dbReference>
<feature type="transmembrane region" description="Helical" evidence="8">
    <location>
        <begin position="294"/>
        <end position="319"/>
    </location>
</feature>
<dbReference type="GO" id="GO:0009897">
    <property type="term" value="C:external side of plasma membrane"/>
    <property type="evidence" value="ECO:0007669"/>
    <property type="project" value="TreeGrafter"/>
</dbReference>
<evidence type="ECO:0000256" key="2">
    <source>
        <dbReference type="ARBA" id="ARBA00004608"/>
    </source>
</evidence>
<sequence length="328" mass="36843">GSPGTCCFCCWRCPRFSAQEVAGKKVGDWPRQHRDRVQIKPQRIRLPQHPYHPPEVGRGPEALGTNVSGFLLLSTLWVPFFWIFPRFILSLLPASPFLLTFPTLPLPTAFQGPTSYHAIQISSFINSSWAQTQGSGWLGDVQIHGWDSAANRAVFLKPWSKGNFSDEEVTELEELIQVYLNGFVLEVQDHASEFQMELKPEAWLSAGPSPGPGHLLLVCHVSGFYPKPVWVMWMRGEQEQPGTQRGDVLPHADGTWYLRVTLDVAAWEAAGLSCRVRHSSLGGQDMVLYWGNPISIGLILLAIIVPFLILLIGLLLWFLKRWSYQSIS</sequence>
<dbReference type="Ensembl" id="ENSUMAT00000006605.1">
    <property type="protein sequence ID" value="ENSUMAP00000005476.1"/>
    <property type="gene ID" value="ENSUMAG00000004332.1"/>
</dbReference>
<dbReference type="GO" id="GO:0030883">
    <property type="term" value="F:endogenous lipid antigen binding"/>
    <property type="evidence" value="ECO:0007669"/>
    <property type="project" value="TreeGrafter"/>
</dbReference>
<dbReference type="InterPro" id="IPR011162">
    <property type="entry name" value="MHC_I/II-like_Ag-recog"/>
</dbReference>
<dbReference type="InterPro" id="IPR036179">
    <property type="entry name" value="Ig-like_dom_sf"/>
</dbReference>
<dbReference type="GO" id="GO:0048006">
    <property type="term" value="P:antigen processing and presentation, endogenous lipid antigen via MHC class Ib"/>
    <property type="evidence" value="ECO:0007669"/>
    <property type="project" value="TreeGrafter"/>
</dbReference>
<proteinExistence type="predicted"/>
<keyword evidence="3" id="KW-0967">Endosome</keyword>
<dbReference type="GO" id="GO:0030884">
    <property type="term" value="F:exogenous lipid antigen binding"/>
    <property type="evidence" value="ECO:0007669"/>
    <property type="project" value="TreeGrafter"/>
</dbReference>
<keyword evidence="8" id="KW-0812">Transmembrane</keyword>
<feature type="domain" description="Ig-like" evidence="9">
    <location>
        <begin position="200"/>
        <end position="280"/>
    </location>
</feature>
<dbReference type="InterPro" id="IPR013783">
    <property type="entry name" value="Ig-like_fold"/>
</dbReference>
<evidence type="ECO:0000256" key="6">
    <source>
        <dbReference type="ARBA" id="ARBA00023180"/>
    </source>
</evidence>
<evidence type="ECO:0000313" key="10">
    <source>
        <dbReference type="Ensembl" id="ENSUMAP00000005476"/>
    </source>
</evidence>
<dbReference type="InterPro" id="IPR007110">
    <property type="entry name" value="Ig-like_dom"/>
</dbReference>
<dbReference type="FunFam" id="2.60.40.10:FF:000254">
    <property type="entry name" value="Antigen-presenting glycoprotein CD1d1"/>
    <property type="match status" value="1"/>
</dbReference>
<evidence type="ECO:0000256" key="1">
    <source>
        <dbReference type="ARBA" id="ARBA00004251"/>
    </source>
</evidence>
<dbReference type="InterPro" id="IPR037055">
    <property type="entry name" value="MHC_I-like_Ag-recog_sf"/>
</dbReference>
<name>A0A452TBY4_URSMA</name>
<comment type="subcellular location">
    <subcellularLocation>
        <location evidence="1">Cell membrane</location>
        <topology evidence="1">Single-pass type I membrane protein</topology>
    </subcellularLocation>
    <subcellularLocation>
        <location evidence="2">Endosome membrane</location>
    </subcellularLocation>
</comment>
<organism evidence="10">
    <name type="scientific">Ursus maritimus</name>
    <name type="common">Polar bear</name>
    <name type="synonym">Thalarctos maritimus</name>
    <dbReference type="NCBI Taxonomy" id="29073"/>
    <lineage>
        <taxon>Eukaryota</taxon>
        <taxon>Metazoa</taxon>
        <taxon>Chordata</taxon>
        <taxon>Craniata</taxon>
        <taxon>Vertebrata</taxon>
        <taxon>Euteleostomi</taxon>
        <taxon>Mammalia</taxon>
        <taxon>Eutheria</taxon>
        <taxon>Laurasiatheria</taxon>
        <taxon>Carnivora</taxon>
        <taxon>Caniformia</taxon>
        <taxon>Ursidae</taxon>
        <taxon>Ursus</taxon>
    </lineage>
</organism>
<dbReference type="InterPro" id="IPR003597">
    <property type="entry name" value="Ig_C1-set"/>
</dbReference>
<dbReference type="Pfam" id="PF07654">
    <property type="entry name" value="C1-set"/>
    <property type="match status" value="1"/>
</dbReference>
<dbReference type="SUPFAM" id="SSF48726">
    <property type="entry name" value="Immunoglobulin"/>
    <property type="match status" value="1"/>
</dbReference>
<dbReference type="Gene3D" id="2.60.40.10">
    <property type="entry name" value="Immunoglobulins"/>
    <property type="match status" value="1"/>
</dbReference>
<dbReference type="GO" id="GO:0010008">
    <property type="term" value="C:endosome membrane"/>
    <property type="evidence" value="ECO:0007669"/>
    <property type="project" value="UniProtKB-SubCell"/>
</dbReference>
<evidence type="ECO:0000256" key="5">
    <source>
        <dbReference type="ARBA" id="ARBA00023136"/>
    </source>
</evidence>
<dbReference type="InterPro" id="IPR050208">
    <property type="entry name" value="MHC_class-I_related"/>
</dbReference>
<protein>
    <submittedName>
        <fullName evidence="10">T-cell surface glycoprotein CD1b-like</fullName>
    </submittedName>
</protein>
<keyword evidence="7" id="KW-0393">Immunoglobulin domain</keyword>
<dbReference type="GO" id="GO:0001916">
    <property type="term" value="P:positive regulation of T cell mediated cytotoxicity"/>
    <property type="evidence" value="ECO:0007669"/>
    <property type="project" value="TreeGrafter"/>
</dbReference>
<dbReference type="PANTHER" id="PTHR16675:SF160">
    <property type="entry name" value="T-CELL SURFACE GLYCOPROTEIN CD1A"/>
    <property type="match status" value="1"/>
</dbReference>
<dbReference type="CDD" id="cd21029">
    <property type="entry name" value="IgC1_CD1"/>
    <property type="match status" value="1"/>
</dbReference>
<dbReference type="GO" id="GO:0005615">
    <property type="term" value="C:extracellular space"/>
    <property type="evidence" value="ECO:0007669"/>
    <property type="project" value="TreeGrafter"/>
</dbReference>
<dbReference type="Gene3D" id="3.30.500.10">
    <property type="entry name" value="MHC class I-like antigen recognition-like"/>
    <property type="match status" value="1"/>
</dbReference>
<evidence type="ECO:0000256" key="8">
    <source>
        <dbReference type="SAM" id="Phobius"/>
    </source>
</evidence>
<accession>A0A452TBY4</accession>
<evidence type="ECO:0000259" key="9">
    <source>
        <dbReference type="PROSITE" id="PS50835"/>
    </source>
</evidence>
<dbReference type="GO" id="GO:0005765">
    <property type="term" value="C:lysosomal membrane"/>
    <property type="evidence" value="ECO:0007669"/>
    <property type="project" value="UniProtKB-SubCell"/>
</dbReference>
<keyword evidence="8" id="KW-1133">Transmembrane helix</keyword>
<evidence type="ECO:0000256" key="4">
    <source>
        <dbReference type="ARBA" id="ARBA00022859"/>
    </source>
</evidence>
<dbReference type="GeneTree" id="ENSGT01120000271825"/>
<reference evidence="10" key="1">
    <citation type="submission" date="2019-03" db="UniProtKB">
        <authorList>
            <consortium name="Ensembl"/>
        </authorList>
    </citation>
    <scope>IDENTIFICATION</scope>
</reference>
<dbReference type="SMART" id="SM00407">
    <property type="entry name" value="IGc1"/>
    <property type="match status" value="1"/>
</dbReference>
<keyword evidence="5 8" id="KW-0472">Membrane</keyword>
<dbReference type="GO" id="GO:0048007">
    <property type="term" value="P:antigen processing and presentation, exogenous lipid antigen via MHC class Ib"/>
    <property type="evidence" value="ECO:0007669"/>
    <property type="project" value="TreeGrafter"/>
</dbReference>
<dbReference type="AlphaFoldDB" id="A0A452TBY4"/>
<dbReference type="PANTHER" id="PTHR16675">
    <property type="entry name" value="MHC CLASS I-RELATED"/>
    <property type="match status" value="1"/>
</dbReference>
<dbReference type="InterPro" id="IPR011161">
    <property type="entry name" value="MHC_I-like_Ag-recog"/>
</dbReference>